<evidence type="ECO:0000256" key="6">
    <source>
        <dbReference type="SAM" id="MobiDB-lite"/>
    </source>
</evidence>
<feature type="transmembrane region" description="Helical" evidence="7">
    <location>
        <begin position="101"/>
        <end position="122"/>
    </location>
</feature>
<dbReference type="PANTHER" id="PTHR30213">
    <property type="entry name" value="INNER MEMBRANE PROTEIN YHJD"/>
    <property type="match status" value="1"/>
</dbReference>
<evidence type="ECO:0000256" key="7">
    <source>
        <dbReference type="SAM" id="Phobius"/>
    </source>
</evidence>
<evidence type="ECO:0000256" key="5">
    <source>
        <dbReference type="ARBA" id="ARBA00023136"/>
    </source>
</evidence>
<evidence type="ECO:0000256" key="1">
    <source>
        <dbReference type="ARBA" id="ARBA00004651"/>
    </source>
</evidence>
<evidence type="ECO:0000313" key="8">
    <source>
        <dbReference type="EMBL" id="BAU48674.1"/>
    </source>
</evidence>
<sequence>MGLKADLLEVWTLGGLSPRQLAVRVYRQINEDDVWGYAAQLAFYFLFAIFPFFIFLTALLAYVPIPDLMGQLLEVLAGLVPEQVLAVIQKNLEQLLAEPRGGLLSFGILLALWMASSAFAAITNSLNRAYGVTESRPFWKVRGMAIVLTVGLAVMIILSMALLIFGPELGGLLAERLGVGGAFDVAWNLIRWPVIVLLMILGAALIYYFAPDVEQAWRWITPGSVFAVIAWIPMSLLFGLYVEHFGDYNRTYGSIGAIIMLLTWMYLSGFFLLVGGEINAEIEDAAASGKNRGEKRLPPDGGAVLPRKGRRRSKRRKATA</sequence>
<dbReference type="OrthoDB" id="9781030at2"/>
<dbReference type="GO" id="GO:0005886">
    <property type="term" value="C:plasma membrane"/>
    <property type="evidence" value="ECO:0007669"/>
    <property type="project" value="UniProtKB-SubCell"/>
</dbReference>
<accession>A0A1B4VAH1</accession>
<dbReference type="Pfam" id="PF03631">
    <property type="entry name" value="Virul_fac_BrkB"/>
    <property type="match status" value="1"/>
</dbReference>
<protein>
    <submittedName>
        <fullName evidence="8">Ribonuclease BN</fullName>
    </submittedName>
</protein>
<feature type="transmembrane region" description="Helical" evidence="7">
    <location>
        <begin position="222"/>
        <end position="242"/>
    </location>
</feature>
<dbReference type="PANTHER" id="PTHR30213:SF0">
    <property type="entry name" value="UPF0761 MEMBRANE PROTEIN YIHY"/>
    <property type="match status" value="1"/>
</dbReference>
<organism evidence="8 9">
    <name type="scientific">Sulfurifustis variabilis</name>
    <dbReference type="NCBI Taxonomy" id="1675686"/>
    <lineage>
        <taxon>Bacteria</taxon>
        <taxon>Pseudomonadati</taxon>
        <taxon>Pseudomonadota</taxon>
        <taxon>Gammaproteobacteria</taxon>
        <taxon>Acidiferrobacterales</taxon>
        <taxon>Acidiferrobacteraceae</taxon>
        <taxon>Sulfurifustis</taxon>
    </lineage>
</organism>
<feature type="transmembrane region" description="Helical" evidence="7">
    <location>
        <begin position="185"/>
        <end position="210"/>
    </location>
</feature>
<evidence type="ECO:0000256" key="4">
    <source>
        <dbReference type="ARBA" id="ARBA00022989"/>
    </source>
</evidence>
<gene>
    <name evidence="8" type="ORF">SVA_2122</name>
</gene>
<name>A0A1B4VAH1_9GAMM</name>
<evidence type="ECO:0000256" key="3">
    <source>
        <dbReference type="ARBA" id="ARBA00022692"/>
    </source>
</evidence>
<dbReference type="RefSeq" id="WP_096461159.1">
    <property type="nucleotide sequence ID" value="NZ_AP014936.1"/>
</dbReference>
<feature type="transmembrane region" description="Helical" evidence="7">
    <location>
        <begin position="143"/>
        <end position="165"/>
    </location>
</feature>
<dbReference type="EMBL" id="AP014936">
    <property type="protein sequence ID" value="BAU48674.1"/>
    <property type="molecule type" value="Genomic_DNA"/>
</dbReference>
<dbReference type="AlphaFoldDB" id="A0A1B4VAH1"/>
<keyword evidence="2" id="KW-1003">Cell membrane</keyword>
<evidence type="ECO:0000256" key="2">
    <source>
        <dbReference type="ARBA" id="ARBA00022475"/>
    </source>
</evidence>
<evidence type="ECO:0000313" key="9">
    <source>
        <dbReference type="Proteomes" id="UP000218899"/>
    </source>
</evidence>
<dbReference type="InterPro" id="IPR017039">
    <property type="entry name" value="Virul_fac_BrkB"/>
</dbReference>
<dbReference type="PIRSF" id="PIRSF035875">
    <property type="entry name" value="RNase_BN"/>
    <property type="match status" value="1"/>
</dbReference>
<dbReference type="NCBIfam" id="TIGR00765">
    <property type="entry name" value="yihY_not_rbn"/>
    <property type="match status" value="1"/>
</dbReference>
<proteinExistence type="predicted"/>
<feature type="compositionally biased region" description="Basic residues" evidence="6">
    <location>
        <begin position="307"/>
        <end position="320"/>
    </location>
</feature>
<keyword evidence="3 7" id="KW-0812">Transmembrane</keyword>
<reference evidence="8 9" key="1">
    <citation type="submission" date="2015-08" db="EMBL/GenBank/DDBJ databases">
        <title>Complete genome sequence of Sulfurifustis variabilis.</title>
        <authorList>
            <person name="Miura A."/>
            <person name="Kojima H."/>
            <person name="Fukui M."/>
        </authorList>
    </citation>
    <scope>NUCLEOTIDE SEQUENCE [LARGE SCALE GENOMIC DNA]</scope>
    <source>
        <strain evidence="9">skN76</strain>
    </source>
</reference>
<feature type="region of interest" description="Disordered" evidence="6">
    <location>
        <begin position="289"/>
        <end position="320"/>
    </location>
</feature>
<keyword evidence="5 7" id="KW-0472">Membrane</keyword>
<dbReference type="Proteomes" id="UP000218899">
    <property type="component" value="Chromosome"/>
</dbReference>
<comment type="subcellular location">
    <subcellularLocation>
        <location evidence="1">Cell membrane</location>
        <topology evidence="1">Multi-pass membrane protein</topology>
    </subcellularLocation>
</comment>
<keyword evidence="4 7" id="KW-1133">Transmembrane helix</keyword>
<feature type="transmembrane region" description="Helical" evidence="7">
    <location>
        <begin position="41"/>
        <end position="65"/>
    </location>
</feature>
<dbReference type="KEGG" id="sva:SVA_2122"/>
<feature type="transmembrane region" description="Helical" evidence="7">
    <location>
        <begin position="254"/>
        <end position="274"/>
    </location>
</feature>
<keyword evidence="9" id="KW-1185">Reference proteome</keyword>